<dbReference type="PROSITE" id="PS51840">
    <property type="entry name" value="C2_NT"/>
    <property type="match status" value="1"/>
</dbReference>
<evidence type="ECO:0000256" key="1">
    <source>
        <dbReference type="SAM" id="MobiDB-lite"/>
    </source>
</evidence>
<dbReference type="EnsemblPlants" id="OMERI10G05230.2">
    <property type="protein sequence ID" value="OMERI10G05230.2"/>
    <property type="gene ID" value="OMERI10G05230"/>
</dbReference>
<organism evidence="3">
    <name type="scientific">Oryza meridionalis</name>
    <dbReference type="NCBI Taxonomy" id="40149"/>
    <lineage>
        <taxon>Eukaryota</taxon>
        <taxon>Viridiplantae</taxon>
        <taxon>Streptophyta</taxon>
        <taxon>Embryophyta</taxon>
        <taxon>Tracheophyta</taxon>
        <taxon>Spermatophyta</taxon>
        <taxon>Magnoliopsida</taxon>
        <taxon>Liliopsida</taxon>
        <taxon>Poales</taxon>
        <taxon>Poaceae</taxon>
        <taxon>BOP clade</taxon>
        <taxon>Oryzoideae</taxon>
        <taxon>Oryzeae</taxon>
        <taxon>Oryzinae</taxon>
        <taxon>Oryza</taxon>
    </lineage>
</organism>
<name>A0A0E0EX01_9ORYZ</name>
<dbReference type="Gramene" id="OMERI10G05230.2">
    <property type="protein sequence ID" value="OMERI10G05230.2"/>
    <property type="gene ID" value="OMERI10G05230"/>
</dbReference>
<keyword evidence="4" id="KW-1185">Reference proteome</keyword>
<proteinExistence type="predicted"/>
<dbReference type="PANTHER" id="PTHR34452">
    <property type="entry name" value="MYOSIN HEAVY CHAIN-RELATED PROTEIN"/>
    <property type="match status" value="1"/>
</dbReference>
<dbReference type="InterPro" id="IPR019448">
    <property type="entry name" value="NT-C2"/>
</dbReference>
<feature type="region of interest" description="Disordered" evidence="1">
    <location>
        <begin position="241"/>
        <end position="279"/>
    </location>
</feature>
<dbReference type="AlphaFoldDB" id="A0A0E0EX01"/>
<feature type="region of interest" description="Disordered" evidence="1">
    <location>
        <begin position="199"/>
        <end position="218"/>
    </location>
</feature>
<dbReference type="PANTHER" id="PTHR34452:SF1">
    <property type="entry name" value="SPORULATION-SPECIFIC PROTEIN"/>
    <property type="match status" value="1"/>
</dbReference>
<feature type="compositionally biased region" description="Polar residues" evidence="1">
    <location>
        <begin position="201"/>
        <end position="210"/>
    </location>
</feature>
<reference evidence="3" key="1">
    <citation type="submission" date="2015-04" db="UniProtKB">
        <authorList>
            <consortium name="EnsemblPlants"/>
        </authorList>
    </citation>
    <scope>IDENTIFICATION</scope>
</reference>
<feature type="domain" description="C2 NT-type" evidence="2">
    <location>
        <begin position="50"/>
        <end position="185"/>
    </location>
</feature>
<evidence type="ECO:0000313" key="4">
    <source>
        <dbReference type="Proteomes" id="UP000008021"/>
    </source>
</evidence>
<reference evidence="3" key="2">
    <citation type="submission" date="2018-05" db="EMBL/GenBank/DDBJ databases">
        <title>OmerRS3 (Oryza meridionalis Reference Sequence Version 3).</title>
        <authorList>
            <person name="Zhang J."/>
            <person name="Kudrna D."/>
            <person name="Lee S."/>
            <person name="Talag J."/>
            <person name="Welchert J."/>
            <person name="Wing R.A."/>
        </authorList>
    </citation>
    <scope>NUCLEOTIDE SEQUENCE [LARGE SCALE GENOMIC DNA]</scope>
    <source>
        <strain evidence="3">cv. OR44</strain>
    </source>
</reference>
<evidence type="ECO:0000313" key="3">
    <source>
        <dbReference type="EnsemblPlants" id="OMERI10G05230.2"/>
    </source>
</evidence>
<protein>
    <recommendedName>
        <fullName evidence="2">C2 NT-type domain-containing protein</fullName>
    </recommendedName>
</protein>
<sequence>MLVDVLGDLDLQQRSLATLNYRYLGPSLVNFMFSLSGNCLDTGTMSRVPKWKIEKAKVKVVFRLQFHATNIPSTGWDKLFLSFISADTGKVSAKTNKANVRNGSCKWPDPIYEATRLLQDSRTKTYDDKLYKIVVAMGTSRSSILGELDVNLAEFAEALKPVSIALPLRGCEFGTILHVTAQLLTTKTGFREFEQQRETGAKSTQQLVNQRSHDPSEIGVASSDIYSHKANARIKLKETSSGFPLAEDSAGSTEDYENSSHNSDGLFAEKIDSYGGHEL</sequence>
<feature type="compositionally biased region" description="Basic and acidic residues" evidence="1">
    <location>
        <begin position="267"/>
        <end position="279"/>
    </location>
</feature>
<accession>A0A0E0EX01</accession>
<evidence type="ECO:0000259" key="2">
    <source>
        <dbReference type="PROSITE" id="PS51840"/>
    </source>
</evidence>
<dbReference type="Proteomes" id="UP000008021">
    <property type="component" value="Chromosome 10"/>
</dbReference>
<dbReference type="Pfam" id="PF10358">
    <property type="entry name" value="NT-C2"/>
    <property type="match status" value="1"/>
</dbReference>